<name>A0ABC8ST69_9AQUA</name>
<protein>
    <submittedName>
        <fullName evidence="2">Uncharacterized protein</fullName>
    </submittedName>
</protein>
<reference evidence="2 3" key="1">
    <citation type="submission" date="2024-02" db="EMBL/GenBank/DDBJ databases">
        <authorList>
            <person name="Vignale AGUSTIN F."/>
            <person name="Sosa J E."/>
            <person name="Modenutti C."/>
        </authorList>
    </citation>
    <scope>NUCLEOTIDE SEQUENCE [LARGE SCALE GENOMIC DNA]</scope>
</reference>
<dbReference type="AlphaFoldDB" id="A0ABC8ST69"/>
<evidence type="ECO:0000256" key="1">
    <source>
        <dbReference type="SAM" id="MobiDB-lite"/>
    </source>
</evidence>
<accession>A0ABC8ST69</accession>
<evidence type="ECO:0000313" key="3">
    <source>
        <dbReference type="Proteomes" id="UP001642360"/>
    </source>
</evidence>
<dbReference type="EMBL" id="CAUOFW020003503">
    <property type="protein sequence ID" value="CAK9160364.1"/>
    <property type="molecule type" value="Genomic_DNA"/>
</dbReference>
<feature type="compositionally biased region" description="Polar residues" evidence="1">
    <location>
        <begin position="231"/>
        <end position="243"/>
    </location>
</feature>
<dbReference type="Proteomes" id="UP001642360">
    <property type="component" value="Unassembled WGS sequence"/>
</dbReference>
<feature type="region of interest" description="Disordered" evidence="1">
    <location>
        <begin position="216"/>
        <end position="246"/>
    </location>
</feature>
<comment type="caution">
    <text evidence="2">The sequence shown here is derived from an EMBL/GenBank/DDBJ whole genome shotgun (WGS) entry which is preliminary data.</text>
</comment>
<gene>
    <name evidence="2" type="ORF">ILEXP_LOCUS29117</name>
</gene>
<sequence>MEFHRDSNCNRVLASHHLCCDHGGRPTEAIDCVNQSFHAATAADGDCSVSCSSGCVTNGTKIRKRKSRWDQPVEANPNSRSQHKEPRILQMETNITNNARQNIDEDVPPGFSPPLNGRLVPANTASSTLGYYKEKVKGGPCEVVTGYLQERFISHLSVSYGIPLLLVQQFGTPQAEPAEGWVVAPGMPFHPFPPLPPYPRDKRDPFPCAANPVTMSQPAEKTRPGCHSPVVSHSDQNAPSTSGVGPPHAEIPTANCQNNFQQVRGSCYSLGRKYFRQQKWNNSKPAPPWIRNRNGWGFVGNNPRNGTGVGNTANEFKGPYCLEESSTGLKNAGNEFYQH</sequence>
<keyword evidence="3" id="KW-1185">Reference proteome</keyword>
<evidence type="ECO:0000313" key="2">
    <source>
        <dbReference type="EMBL" id="CAK9160364.1"/>
    </source>
</evidence>
<proteinExistence type="predicted"/>
<organism evidence="2 3">
    <name type="scientific">Ilex paraguariensis</name>
    <name type="common">yerba mate</name>
    <dbReference type="NCBI Taxonomy" id="185542"/>
    <lineage>
        <taxon>Eukaryota</taxon>
        <taxon>Viridiplantae</taxon>
        <taxon>Streptophyta</taxon>
        <taxon>Embryophyta</taxon>
        <taxon>Tracheophyta</taxon>
        <taxon>Spermatophyta</taxon>
        <taxon>Magnoliopsida</taxon>
        <taxon>eudicotyledons</taxon>
        <taxon>Gunneridae</taxon>
        <taxon>Pentapetalae</taxon>
        <taxon>asterids</taxon>
        <taxon>campanulids</taxon>
        <taxon>Aquifoliales</taxon>
        <taxon>Aquifoliaceae</taxon>
        <taxon>Ilex</taxon>
    </lineage>
</organism>